<dbReference type="Pfam" id="PF02434">
    <property type="entry name" value="Fringe"/>
    <property type="match status" value="1"/>
</dbReference>
<comment type="cofactor">
    <cofactor evidence="1">
        <name>Mn(2+)</name>
        <dbReference type="ChEBI" id="CHEBI:29035"/>
    </cofactor>
</comment>
<proteinExistence type="inferred from homology"/>
<evidence type="ECO:0000256" key="12">
    <source>
        <dbReference type="ARBA" id="ARBA00022968"/>
    </source>
</evidence>
<evidence type="ECO:0000256" key="20">
    <source>
        <dbReference type="SAM" id="MobiDB-lite"/>
    </source>
</evidence>
<comment type="subunit">
    <text evidence="5">Homodimer; disulfide-linked.</text>
</comment>
<dbReference type="HOGENOM" id="CLU_035857_0_0_1"/>
<keyword evidence="17" id="KW-0464">Manganese</keyword>
<dbReference type="GO" id="GO:0016263">
    <property type="term" value="F:glycoprotein-N-acetylgalactosamine 3-beta-galactosyltransferase activity"/>
    <property type="evidence" value="ECO:0007669"/>
    <property type="project" value="UniProtKB-EC"/>
</dbReference>
<gene>
    <name evidence="23" type="ORF">CAPTEDRAFT_176711</name>
</gene>
<organism evidence="23">
    <name type="scientific">Capitella teleta</name>
    <name type="common">Polychaete worm</name>
    <dbReference type="NCBI Taxonomy" id="283909"/>
    <lineage>
        <taxon>Eukaryota</taxon>
        <taxon>Metazoa</taxon>
        <taxon>Spiralia</taxon>
        <taxon>Lophotrochozoa</taxon>
        <taxon>Annelida</taxon>
        <taxon>Polychaeta</taxon>
        <taxon>Sedentaria</taxon>
        <taxon>Scolecida</taxon>
        <taxon>Capitellidae</taxon>
        <taxon>Capitella</taxon>
    </lineage>
</organism>
<dbReference type="GO" id="GO:0000166">
    <property type="term" value="F:nucleotide binding"/>
    <property type="evidence" value="ECO:0007669"/>
    <property type="project" value="UniProtKB-KW"/>
</dbReference>
<evidence type="ECO:0000256" key="13">
    <source>
        <dbReference type="ARBA" id="ARBA00022989"/>
    </source>
</evidence>
<dbReference type="OMA" id="WLLSKHD"/>
<evidence type="ECO:0000256" key="8">
    <source>
        <dbReference type="ARBA" id="ARBA00022679"/>
    </source>
</evidence>
<keyword evidence="9 21" id="KW-0812">Transmembrane</keyword>
<keyword evidence="10" id="KW-0479">Metal-binding</keyword>
<evidence type="ECO:0000256" key="11">
    <source>
        <dbReference type="ARBA" id="ARBA00022741"/>
    </source>
</evidence>
<evidence type="ECO:0000256" key="6">
    <source>
        <dbReference type="ARBA" id="ARBA00012557"/>
    </source>
</evidence>
<keyword evidence="7" id="KW-0328">Glycosyltransferase</keyword>
<dbReference type="EC" id="2.4.1.122" evidence="6"/>
<feature type="region of interest" description="Disordered" evidence="20">
    <location>
        <begin position="374"/>
        <end position="442"/>
    </location>
</feature>
<keyword evidence="8" id="KW-0808">Transferase</keyword>
<keyword evidence="13 21" id="KW-1133">Transmembrane helix</keyword>
<dbReference type="EnsemblMetazoa" id="CapteT176711">
    <property type="protein sequence ID" value="CapteP176711"/>
    <property type="gene ID" value="CapteG176711"/>
</dbReference>
<keyword evidence="25" id="KW-1185">Reference proteome</keyword>
<dbReference type="Proteomes" id="UP000014760">
    <property type="component" value="Unassembled WGS sequence"/>
</dbReference>
<sequence length="442" mass="50306">MHSQTGITRRGILTFLLGIVLGFLCTYFLATSQFAALNEARKVPSSPHAFLPDEPHSHGEMDEMEGPDVEQQWTDVEAHQHQDEDREARRLAAEVRVLCWIMTNPSNIKSKARHVKATWGKRCNIILFMSSQAEDSLPTIGLKVNEGRDNLWAKTKEAFRYIYQHHLNEADWFLKADDDTYVVVENLRLLLQDHNPEEPIHFGRKFKPYVRQGYMSGGAGYVLSREAVRRFVEQAMPSPGKCRIDAGGAEDLEMGQCLQSVGVIAGDSRDSAGRERFHPFIPEHHLIPGLVPRNNWYWDYNYYPTKEGPDCCSDYAISFHYVPPNLMYILEYFVYHLKPYGVSSKLILPNTESTDDITDVNSVLEKIQAEGLASEDKLSKAPPANENHRKKFVLEKAPKPTRLSPTAKVNLESSDNMLKINRPKSHSLKTGNYKSKYENNAP</sequence>
<comment type="similarity">
    <text evidence="4">Belongs to the glycosyltransferase 31 family. Beta3-Gal-T subfamily.</text>
</comment>
<comment type="pathway">
    <text evidence="3">Protein modification; protein glycosylation.</text>
</comment>
<evidence type="ECO:0000256" key="3">
    <source>
        <dbReference type="ARBA" id="ARBA00004922"/>
    </source>
</evidence>
<evidence type="ECO:0000256" key="16">
    <source>
        <dbReference type="ARBA" id="ARBA00023180"/>
    </source>
</evidence>
<evidence type="ECO:0000256" key="9">
    <source>
        <dbReference type="ARBA" id="ARBA00022692"/>
    </source>
</evidence>
<dbReference type="FunCoup" id="R7V3G4">
    <property type="interactions" value="284"/>
</dbReference>
<dbReference type="PANTHER" id="PTHR23033:SF14">
    <property type="entry name" value="GLYCOPROTEIN-N-ACETYLGALACTOSAMINE 3-BETA-GALACTOSYLTRANSFERASE 1-RELATED"/>
    <property type="match status" value="1"/>
</dbReference>
<dbReference type="Gene3D" id="3.90.550.50">
    <property type="match status" value="1"/>
</dbReference>
<dbReference type="GO" id="GO:0030145">
    <property type="term" value="F:manganese ion binding"/>
    <property type="evidence" value="ECO:0007669"/>
    <property type="project" value="UniProtKB-ARBA"/>
</dbReference>
<keyword evidence="12" id="KW-0735">Signal-anchor</keyword>
<evidence type="ECO:0000256" key="17">
    <source>
        <dbReference type="ARBA" id="ARBA00023211"/>
    </source>
</evidence>
<reference evidence="23 25" key="2">
    <citation type="journal article" date="2013" name="Nature">
        <title>Insights into bilaterian evolution from three spiralian genomes.</title>
        <authorList>
            <person name="Simakov O."/>
            <person name="Marletaz F."/>
            <person name="Cho S.J."/>
            <person name="Edsinger-Gonzales E."/>
            <person name="Havlak P."/>
            <person name="Hellsten U."/>
            <person name="Kuo D.H."/>
            <person name="Larsson T."/>
            <person name="Lv J."/>
            <person name="Arendt D."/>
            <person name="Savage R."/>
            <person name="Osoegawa K."/>
            <person name="de Jong P."/>
            <person name="Grimwood J."/>
            <person name="Chapman J.A."/>
            <person name="Shapiro H."/>
            <person name="Aerts A."/>
            <person name="Otillar R.P."/>
            <person name="Terry A.Y."/>
            <person name="Boore J.L."/>
            <person name="Grigoriev I.V."/>
            <person name="Lindberg D.R."/>
            <person name="Seaver E.C."/>
            <person name="Weisblat D.A."/>
            <person name="Putnam N.H."/>
            <person name="Rokhsar D.S."/>
        </authorList>
    </citation>
    <scope>NUCLEOTIDE SEQUENCE</scope>
    <source>
        <strain evidence="23 25">I ESC-2004</strain>
    </source>
</reference>
<reference evidence="24" key="3">
    <citation type="submission" date="2015-06" db="UniProtKB">
        <authorList>
            <consortium name="EnsemblMetazoa"/>
        </authorList>
    </citation>
    <scope>IDENTIFICATION</scope>
</reference>
<dbReference type="InterPro" id="IPR026050">
    <property type="entry name" value="C1GALT1/C1GALT1_chp1"/>
</dbReference>
<keyword evidence="14 21" id="KW-0472">Membrane</keyword>
<keyword evidence="11" id="KW-0547">Nucleotide-binding</keyword>
<evidence type="ECO:0000259" key="22">
    <source>
        <dbReference type="Pfam" id="PF02434"/>
    </source>
</evidence>
<dbReference type="EMBL" id="AMQN01006098">
    <property type="status" value="NOT_ANNOTATED_CDS"/>
    <property type="molecule type" value="Genomic_DNA"/>
</dbReference>
<dbReference type="AlphaFoldDB" id="R7V3G4"/>
<feature type="transmembrane region" description="Helical" evidence="21">
    <location>
        <begin position="12"/>
        <end position="30"/>
    </location>
</feature>
<dbReference type="OrthoDB" id="414175at2759"/>
<evidence type="ECO:0000256" key="21">
    <source>
        <dbReference type="SAM" id="Phobius"/>
    </source>
</evidence>
<evidence type="ECO:0000313" key="24">
    <source>
        <dbReference type="EnsemblMetazoa" id="CapteP176711"/>
    </source>
</evidence>
<evidence type="ECO:0000256" key="5">
    <source>
        <dbReference type="ARBA" id="ARBA00011748"/>
    </source>
</evidence>
<evidence type="ECO:0000256" key="1">
    <source>
        <dbReference type="ARBA" id="ARBA00001936"/>
    </source>
</evidence>
<evidence type="ECO:0000256" key="18">
    <source>
        <dbReference type="ARBA" id="ARBA00040898"/>
    </source>
</evidence>
<keyword evidence="16" id="KW-0325">Glycoprotein</keyword>
<dbReference type="PANTHER" id="PTHR23033">
    <property type="entry name" value="BETA1,3-GALACTOSYLTRANSFERASE"/>
    <property type="match status" value="1"/>
</dbReference>
<accession>R7V3G4</accession>
<dbReference type="FunFam" id="3.90.550.50:FF:000017">
    <property type="entry name" value="Glycoprotein-N-acetylgalactosamine 3-beta-galactosyltransferase 1"/>
    <property type="match status" value="1"/>
</dbReference>
<evidence type="ECO:0000256" key="14">
    <source>
        <dbReference type="ARBA" id="ARBA00023136"/>
    </source>
</evidence>
<reference evidence="25" key="1">
    <citation type="submission" date="2012-12" db="EMBL/GenBank/DDBJ databases">
        <authorList>
            <person name="Hellsten U."/>
            <person name="Grimwood J."/>
            <person name="Chapman J.A."/>
            <person name="Shapiro H."/>
            <person name="Aerts A."/>
            <person name="Otillar R.P."/>
            <person name="Terry A.Y."/>
            <person name="Boore J.L."/>
            <person name="Simakov O."/>
            <person name="Marletaz F."/>
            <person name="Cho S.-J."/>
            <person name="Edsinger-Gonzales E."/>
            <person name="Havlak P."/>
            <person name="Kuo D.-H."/>
            <person name="Larsson T."/>
            <person name="Lv J."/>
            <person name="Arendt D."/>
            <person name="Savage R."/>
            <person name="Osoegawa K."/>
            <person name="de Jong P."/>
            <person name="Lindberg D.R."/>
            <person name="Seaver E.C."/>
            <person name="Weisblat D.A."/>
            <person name="Putnam N.H."/>
            <person name="Grigoriev I.V."/>
            <person name="Rokhsar D.S."/>
        </authorList>
    </citation>
    <scope>NUCLEOTIDE SEQUENCE</scope>
    <source>
        <strain evidence="25">I ESC-2004</strain>
    </source>
</reference>
<keyword evidence="15" id="KW-1015">Disulfide bond</keyword>
<evidence type="ECO:0000313" key="25">
    <source>
        <dbReference type="Proteomes" id="UP000014760"/>
    </source>
</evidence>
<evidence type="ECO:0000256" key="4">
    <source>
        <dbReference type="ARBA" id="ARBA00006462"/>
    </source>
</evidence>
<name>R7V3G4_CAPTE</name>
<dbReference type="UniPathway" id="UPA00378"/>
<evidence type="ECO:0000256" key="7">
    <source>
        <dbReference type="ARBA" id="ARBA00022676"/>
    </source>
</evidence>
<evidence type="ECO:0000256" key="15">
    <source>
        <dbReference type="ARBA" id="ARBA00023157"/>
    </source>
</evidence>
<protein>
    <recommendedName>
        <fullName evidence="18">Glycoprotein-N-acetylgalactosamine 3-beta-galactosyltransferase 1</fullName>
        <ecNumber evidence="6">2.4.1.122</ecNumber>
    </recommendedName>
</protein>
<evidence type="ECO:0000256" key="10">
    <source>
        <dbReference type="ARBA" id="ARBA00022723"/>
    </source>
</evidence>
<dbReference type="EMBL" id="KB297594">
    <property type="protein sequence ID" value="ELU10340.1"/>
    <property type="molecule type" value="Genomic_DNA"/>
</dbReference>
<evidence type="ECO:0000313" key="23">
    <source>
        <dbReference type="EMBL" id="ELU10340.1"/>
    </source>
</evidence>
<feature type="domain" description="Fringe-like glycosyltransferase" evidence="22">
    <location>
        <begin position="110"/>
        <end position="261"/>
    </location>
</feature>
<dbReference type="GO" id="GO:0016020">
    <property type="term" value="C:membrane"/>
    <property type="evidence" value="ECO:0007669"/>
    <property type="project" value="UniProtKB-SubCell"/>
</dbReference>
<comment type="subcellular location">
    <subcellularLocation>
        <location evidence="2">Membrane</location>
        <topology evidence="2">Single-pass type II membrane protein</topology>
    </subcellularLocation>
</comment>
<evidence type="ECO:0000256" key="19">
    <source>
        <dbReference type="ARBA" id="ARBA00059245"/>
    </source>
</evidence>
<evidence type="ECO:0000256" key="2">
    <source>
        <dbReference type="ARBA" id="ARBA00004606"/>
    </source>
</evidence>
<dbReference type="InterPro" id="IPR003378">
    <property type="entry name" value="Fringe-like_glycosylTrfase"/>
</dbReference>
<dbReference type="STRING" id="283909.R7V3G4"/>
<comment type="function">
    <text evidence="19">Glycosyltransferase that generates the core 1 O-glycan Gal-beta1-3GalNAc-alpha1-Ser/Thr (T antigen), which is a precursor for many extended O-glycans in glycoproteins.</text>
</comment>